<gene>
    <name evidence="2" type="ORF">QBC38DRAFT_364096</name>
</gene>
<feature type="compositionally biased region" description="Low complexity" evidence="1">
    <location>
        <begin position="138"/>
        <end position="150"/>
    </location>
</feature>
<feature type="compositionally biased region" description="Low complexity" evidence="1">
    <location>
        <begin position="174"/>
        <end position="190"/>
    </location>
</feature>
<feature type="region of interest" description="Disordered" evidence="1">
    <location>
        <begin position="549"/>
        <end position="708"/>
    </location>
</feature>
<reference evidence="2" key="1">
    <citation type="journal article" date="2023" name="Mol. Phylogenet. Evol.">
        <title>Genome-scale phylogeny and comparative genomics of the fungal order Sordariales.</title>
        <authorList>
            <person name="Hensen N."/>
            <person name="Bonometti L."/>
            <person name="Westerberg I."/>
            <person name="Brannstrom I.O."/>
            <person name="Guillou S."/>
            <person name="Cros-Aarteil S."/>
            <person name="Calhoun S."/>
            <person name="Haridas S."/>
            <person name="Kuo A."/>
            <person name="Mondo S."/>
            <person name="Pangilinan J."/>
            <person name="Riley R."/>
            <person name="LaButti K."/>
            <person name="Andreopoulos B."/>
            <person name="Lipzen A."/>
            <person name="Chen C."/>
            <person name="Yan M."/>
            <person name="Daum C."/>
            <person name="Ng V."/>
            <person name="Clum A."/>
            <person name="Steindorff A."/>
            <person name="Ohm R.A."/>
            <person name="Martin F."/>
            <person name="Silar P."/>
            <person name="Natvig D.O."/>
            <person name="Lalanne C."/>
            <person name="Gautier V."/>
            <person name="Ament-Velasquez S.L."/>
            <person name="Kruys A."/>
            <person name="Hutchinson M.I."/>
            <person name="Powell A.J."/>
            <person name="Barry K."/>
            <person name="Miller A.N."/>
            <person name="Grigoriev I.V."/>
            <person name="Debuchy R."/>
            <person name="Gladieux P."/>
            <person name="Hiltunen Thoren M."/>
            <person name="Johannesson H."/>
        </authorList>
    </citation>
    <scope>NUCLEOTIDE SEQUENCE</scope>
    <source>
        <strain evidence="2">CBS 990.96</strain>
    </source>
</reference>
<evidence type="ECO:0000256" key="1">
    <source>
        <dbReference type="SAM" id="MobiDB-lite"/>
    </source>
</evidence>
<evidence type="ECO:0000313" key="2">
    <source>
        <dbReference type="EMBL" id="KAK4227515.1"/>
    </source>
</evidence>
<feature type="region of interest" description="Disordered" evidence="1">
    <location>
        <begin position="791"/>
        <end position="820"/>
    </location>
</feature>
<feature type="compositionally biased region" description="Low complexity" evidence="1">
    <location>
        <begin position="479"/>
        <end position="497"/>
    </location>
</feature>
<protein>
    <submittedName>
        <fullName evidence="2">Uncharacterized protein</fullName>
    </submittedName>
</protein>
<dbReference type="AlphaFoldDB" id="A0AAN7BQA8"/>
<feature type="compositionally biased region" description="Polar residues" evidence="1">
    <location>
        <begin position="610"/>
        <end position="625"/>
    </location>
</feature>
<accession>A0AAN7BQA8</accession>
<feature type="compositionally biased region" description="Polar residues" evidence="1">
    <location>
        <begin position="51"/>
        <end position="68"/>
    </location>
</feature>
<reference evidence="2" key="2">
    <citation type="submission" date="2023-05" db="EMBL/GenBank/DDBJ databases">
        <authorList>
            <consortium name="Lawrence Berkeley National Laboratory"/>
            <person name="Steindorff A."/>
            <person name="Hensen N."/>
            <person name="Bonometti L."/>
            <person name="Westerberg I."/>
            <person name="Brannstrom I.O."/>
            <person name="Guillou S."/>
            <person name="Cros-Aarteil S."/>
            <person name="Calhoun S."/>
            <person name="Haridas S."/>
            <person name="Kuo A."/>
            <person name="Mondo S."/>
            <person name="Pangilinan J."/>
            <person name="Riley R."/>
            <person name="Labutti K."/>
            <person name="Andreopoulos B."/>
            <person name="Lipzen A."/>
            <person name="Chen C."/>
            <person name="Yanf M."/>
            <person name="Daum C."/>
            <person name="Ng V."/>
            <person name="Clum A."/>
            <person name="Ohm R."/>
            <person name="Martin F."/>
            <person name="Silar P."/>
            <person name="Natvig D."/>
            <person name="Lalanne C."/>
            <person name="Gautier V."/>
            <person name="Ament-Velasquez S.L."/>
            <person name="Kruys A."/>
            <person name="Hutchinson M.I."/>
            <person name="Powell A.J."/>
            <person name="Barry K."/>
            <person name="Miller A.N."/>
            <person name="Grigoriev I.V."/>
            <person name="Debuchy R."/>
            <person name="Gladieux P."/>
            <person name="Thoren M.H."/>
            <person name="Johannesson H."/>
        </authorList>
    </citation>
    <scope>NUCLEOTIDE SEQUENCE</scope>
    <source>
        <strain evidence="2">CBS 990.96</strain>
    </source>
</reference>
<feature type="compositionally biased region" description="Polar residues" evidence="1">
    <location>
        <begin position="674"/>
        <end position="698"/>
    </location>
</feature>
<sequence>MVSFFGLKFKDKKKKAESKSDSKKSETKESQGPKRIDQNTLGEGQFFGLNPKTTGVINGSLRSVSRAGTPQPGKSPYADTHNLAAASMFDLGNVPSIRAGTPTSLHLRPNASEMNLRGRFGENNSSVTSLGLPAPGFASRPASRPGSSSGKTKAWVNPLDVHFMRATPTPPPALQQQQPASSSPAPASTTEQGESELSLDNIADAVINSVNREEEEKKREREKEKEAERQKETARLELEMLERQRSTETILAPKPASPGQPQTQSPTRSQPESGGPTALQGPGFQGNVDQRPDSRNGTRGIGPSTVHQGPPPTGPPTQSLPQPPGQGPSRQSPHPPAIETFGGRPAGPLMAPRPNGPGGPGLQISRSNGSQDPNAPRGGPSPGPQGSQSHGPIRGPHMNSPHQNSPHTRGPPQGLPRHGSPQGPPRHVSPSQRSPFGPPQGPPRHGSPSQRHGPHGPPPPNDVPETPATEQGPAEPLISSLTSPTASTSASTARSSVTDELLNQLGTKTVIQEVSAKRDTVLALNNHSLSMKIEELEQTLLAQQAAKVEEMPQLRSLEVDPRRTSSSSSYYSVEVKDDDDDDEKEEIEKKPTLAYHPSPLRIPSPVGVSMSMSGPHSPSVSTRNDSQISSPSSSTHSYTSQLRRDPTLPTPDTNRPSPVIDTGFNFDFGPGVSTPLTPDSSNWPLSSPTTEKSLATSSEEAKFSRSNVPPPLNLKFNFSPDASSRGDPGLAGGLSLLTPPLRSAPPTFVLNDGRPSTSSGLLAASPSLVSRTDLLNDESFMGIGMARGPSIREVRRPGTSNGHNNTNNNKMVDSFGTGFI</sequence>
<feature type="compositionally biased region" description="Low complexity" evidence="1">
    <location>
        <begin position="626"/>
        <end position="640"/>
    </location>
</feature>
<feature type="compositionally biased region" description="Acidic residues" evidence="1">
    <location>
        <begin position="576"/>
        <end position="585"/>
    </location>
</feature>
<comment type="caution">
    <text evidence="2">The sequence shown here is derived from an EMBL/GenBank/DDBJ whole genome shotgun (WGS) entry which is preliminary data.</text>
</comment>
<feature type="compositionally biased region" description="Basic and acidic residues" evidence="1">
    <location>
        <begin position="211"/>
        <end position="246"/>
    </location>
</feature>
<feature type="compositionally biased region" description="Basic and acidic residues" evidence="1">
    <location>
        <begin position="17"/>
        <end position="37"/>
    </location>
</feature>
<keyword evidence="3" id="KW-1185">Reference proteome</keyword>
<evidence type="ECO:0000313" key="3">
    <source>
        <dbReference type="Proteomes" id="UP001301958"/>
    </source>
</evidence>
<feature type="compositionally biased region" description="Low complexity" evidence="1">
    <location>
        <begin position="257"/>
        <end position="273"/>
    </location>
</feature>
<dbReference type="EMBL" id="MU865330">
    <property type="protein sequence ID" value="KAK4227515.1"/>
    <property type="molecule type" value="Genomic_DNA"/>
</dbReference>
<feature type="compositionally biased region" description="Polar residues" evidence="1">
    <location>
        <begin position="364"/>
        <end position="373"/>
    </location>
</feature>
<feature type="compositionally biased region" description="Basic and acidic residues" evidence="1">
    <location>
        <begin position="549"/>
        <end position="563"/>
    </location>
</feature>
<proteinExistence type="predicted"/>
<organism evidence="2 3">
    <name type="scientific">Podospora fimiseda</name>
    <dbReference type="NCBI Taxonomy" id="252190"/>
    <lineage>
        <taxon>Eukaryota</taxon>
        <taxon>Fungi</taxon>
        <taxon>Dikarya</taxon>
        <taxon>Ascomycota</taxon>
        <taxon>Pezizomycotina</taxon>
        <taxon>Sordariomycetes</taxon>
        <taxon>Sordariomycetidae</taxon>
        <taxon>Sordariales</taxon>
        <taxon>Podosporaceae</taxon>
        <taxon>Podospora</taxon>
    </lineage>
</organism>
<name>A0AAN7BQA8_9PEZI</name>
<feature type="compositionally biased region" description="Low complexity" evidence="1">
    <location>
        <begin position="798"/>
        <end position="809"/>
    </location>
</feature>
<feature type="region of interest" description="Disordered" evidence="1">
    <location>
        <begin position="1"/>
        <end position="79"/>
    </location>
</feature>
<dbReference type="Proteomes" id="UP001301958">
    <property type="component" value="Unassembled WGS sequence"/>
</dbReference>
<feature type="region of interest" description="Disordered" evidence="1">
    <location>
        <begin position="114"/>
        <end position="497"/>
    </location>
</feature>